<sequence>MNSCTSEELEMKIEKPANCSQDSEDNVNSKASSTSKGTLSDLNEGTDRDKHGKEDGDREFSLCGYKSLSKHSDIDAVDARSSIEINCLNDGEGSEYSSLKNDLELGNLEQKCKVNSRSDDGINTSGQPKSESSPSNVAKFVLPTSHDSYQGSVIGARTFKGTGATNANSSSMSSTSSDSCYHHKEIHVSNMESVTTQESMQLEKLTDDNETEPSMTRSSELAEKLVTDINLEADRGKGHLSMGEPSGLSGIDLNEDTTNSNEAEQQTVPCVKNVKEPVAIFARCVGHLCESTAEIGFKRGIKSVWQGSTSSAGAFRPTCQSKGSDTSGQKWFTEIDLNVEASGMEIGEGFLDQKVSSEEACSAREKFDIDLNIYSENDEDLQSSRTVRDFDLNDDPMTPDLNVQSVEGLLGKEVIHSHETCSPWVSKEPEPHYTGPVFLPRMTSLPFVLRVPEQIENATREFPFHTPHHIEPQNNVFSLASSLHVPFYPAHLNGVPAFQGVPRMVEFSGGPASNNQYEGINHLGSASSRGIGVQLFATPMHPIVPQQLNDFRRRALPSLTPMKRREPETRWNSH</sequence>
<reference evidence="2 3" key="1">
    <citation type="journal article" date="2023" name="Hortic Res">
        <title>Pangenome of water caltrop reveals structural variations and asymmetric subgenome divergence after allopolyploidization.</title>
        <authorList>
            <person name="Zhang X."/>
            <person name="Chen Y."/>
            <person name="Wang L."/>
            <person name="Yuan Y."/>
            <person name="Fang M."/>
            <person name="Shi L."/>
            <person name="Lu R."/>
            <person name="Comes H.P."/>
            <person name="Ma Y."/>
            <person name="Chen Y."/>
            <person name="Huang G."/>
            <person name="Zhou Y."/>
            <person name="Zheng Z."/>
            <person name="Qiu Y."/>
        </authorList>
    </citation>
    <scope>NUCLEOTIDE SEQUENCE [LARGE SCALE GENOMIC DNA]</scope>
    <source>
        <strain evidence="2">F231</strain>
    </source>
</reference>
<feature type="region of interest" description="Disordered" evidence="1">
    <location>
        <begin position="111"/>
        <end position="137"/>
    </location>
</feature>
<organism evidence="2 3">
    <name type="scientific">Trapa natans</name>
    <name type="common">Water chestnut</name>
    <dbReference type="NCBI Taxonomy" id="22666"/>
    <lineage>
        <taxon>Eukaryota</taxon>
        <taxon>Viridiplantae</taxon>
        <taxon>Streptophyta</taxon>
        <taxon>Embryophyta</taxon>
        <taxon>Tracheophyta</taxon>
        <taxon>Spermatophyta</taxon>
        <taxon>Magnoliopsida</taxon>
        <taxon>eudicotyledons</taxon>
        <taxon>Gunneridae</taxon>
        <taxon>Pentapetalae</taxon>
        <taxon>rosids</taxon>
        <taxon>malvids</taxon>
        <taxon>Myrtales</taxon>
        <taxon>Lythraceae</taxon>
        <taxon>Trapa</taxon>
    </lineage>
</organism>
<accession>A0AAN7RB35</accession>
<evidence type="ECO:0000313" key="2">
    <source>
        <dbReference type="EMBL" id="KAK4792498.1"/>
    </source>
</evidence>
<feature type="region of interest" description="Disordered" evidence="1">
    <location>
        <begin position="555"/>
        <end position="574"/>
    </location>
</feature>
<evidence type="ECO:0000256" key="1">
    <source>
        <dbReference type="SAM" id="MobiDB-lite"/>
    </source>
</evidence>
<proteinExistence type="predicted"/>
<comment type="caution">
    <text evidence="2">The sequence shown here is derived from an EMBL/GenBank/DDBJ whole genome shotgun (WGS) entry which is preliminary data.</text>
</comment>
<gene>
    <name evidence="2" type="ORF">SAY86_022933</name>
</gene>
<feature type="region of interest" description="Disordered" evidence="1">
    <location>
        <begin position="1"/>
        <end position="59"/>
    </location>
</feature>
<keyword evidence="3" id="KW-1185">Reference proteome</keyword>
<feature type="compositionally biased region" description="Basic and acidic residues" evidence="1">
    <location>
        <begin position="563"/>
        <end position="574"/>
    </location>
</feature>
<dbReference type="Proteomes" id="UP001346149">
    <property type="component" value="Unassembled WGS sequence"/>
</dbReference>
<feature type="compositionally biased region" description="Polar residues" evidence="1">
    <location>
        <begin position="18"/>
        <end position="43"/>
    </location>
</feature>
<feature type="compositionally biased region" description="Basic and acidic residues" evidence="1">
    <location>
        <begin position="45"/>
        <end position="59"/>
    </location>
</feature>
<dbReference type="AlphaFoldDB" id="A0AAN7RB35"/>
<evidence type="ECO:0000313" key="3">
    <source>
        <dbReference type="Proteomes" id="UP001346149"/>
    </source>
</evidence>
<feature type="compositionally biased region" description="Polar residues" evidence="1">
    <location>
        <begin position="121"/>
        <end position="136"/>
    </location>
</feature>
<name>A0AAN7RB35_TRANT</name>
<dbReference type="EMBL" id="JAXQNO010000008">
    <property type="protein sequence ID" value="KAK4792498.1"/>
    <property type="molecule type" value="Genomic_DNA"/>
</dbReference>
<feature type="compositionally biased region" description="Basic and acidic residues" evidence="1">
    <location>
        <begin position="111"/>
        <end position="120"/>
    </location>
</feature>
<protein>
    <submittedName>
        <fullName evidence="2">Uncharacterized protein</fullName>
    </submittedName>
</protein>